<keyword evidence="1" id="KW-0472">Membrane</keyword>
<reference evidence="2" key="1">
    <citation type="submission" date="2020-02" db="EMBL/GenBank/DDBJ databases">
        <title>Flavobacterium sp. genome.</title>
        <authorList>
            <person name="Jung H.S."/>
            <person name="Baek J.H."/>
            <person name="Jeon C.O."/>
        </authorList>
    </citation>
    <scope>NUCLEOTIDE SEQUENCE</scope>
    <source>
        <strain evidence="2">SE-s28</strain>
    </source>
</reference>
<name>A0A972JHS9_9FLAO</name>
<dbReference type="AlphaFoldDB" id="A0A972JHS9"/>
<comment type="caution">
    <text evidence="2">The sequence shown here is derived from an EMBL/GenBank/DDBJ whole genome shotgun (WGS) entry which is preliminary data.</text>
</comment>
<evidence type="ECO:0000313" key="3">
    <source>
        <dbReference type="Proteomes" id="UP000712080"/>
    </source>
</evidence>
<feature type="transmembrane region" description="Helical" evidence="1">
    <location>
        <begin position="72"/>
        <end position="94"/>
    </location>
</feature>
<dbReference type="Proteomes" id="UP000712080">
    <property type="component" value="Unassembled WGS sequence"/>
</dbReference>
<dbReference type="RefSeq" id="WP_169527372.1">
    <property type="nucleotide sequence ID" value="NZ_JAAMPU010000105.1"/>
</dbReference>
<keyword evidence="1" id="KW-1133">Transmembrane helix</keyword>
<evidence type="ECO:0000313" key="2">
    <source>
        <dbReference type="EMBL" id="NMH28260.1"/>
    </source>
</evidence>
<gene>
    <name evidence="2" type="ORF">G6047_09475</name>
</gene>
<feature type="transmembrane region" description="Helical" evidence="1">
    <location>
        <begin position="41"/>
        <end position="60"/>
    </location>
</feature>
<proteinExistence type="predicted"/>
<keyword evidence="3" id="KW-1185">Reference proteome</keyword>
<accession>A0A972JHS9</accession>
<protein>
    <submittedName>
        <fullName evidence="2">Uncharacterized protein</fullName>
    </submittedName>
</protein>
<dbReference type="EMBL" id="JAAMPU010000105">
    <property type="protein sequence ID" value="NMH28260.1"/>
    <property type="molecule type" value="Genomic_DNA"/>
</dbReference>
<keyword evidence="1" id="KW-0812">Transmembrane</keyword>
<feature type="transmembrane region" description="Helical" evidence="1">
    <location>
        <begin position="12"/>
        <end position="35"/>
    </location>
</feature>
<evidence type="ECO:0000256" key="1">
    <source>
        <dbReference type="SAM" id="Phobius"/>
    </source>
</evidence>
<organism evidence="2 3">
    <name type="scientific">Flavobacterium silvaticum</name>
    <dbReference type="NCBI Taxonomy" id="1852020"/>
    <lineage>
        <taxon>Bacteria</taxon>
        <taxon>Pseudomonadati</taxon>
        <taxon>Bacteroidota</taxon>
        <taxon>Flavobacteriia</taxon>
        <taxon>Flavobacteriales</taxon>
        <taxon>Flavobacteriaceae</taxon>
        <taxon>Flavobacterium</taxon>
    </lineage>
</organism>
<sequence>MSSKTNHGFSYAIFALLLLLISWFLFIVLMLNRYFSAGKFFLFPMLISPILAVIGLVYSVKGIREPNTFKKIFGLILNVSIPSLFIAVIVKNAIEIYRAIY</sequence>